<proteinExistence type="predicted"/>
<comment type="caution">
    <text evidence="1">The sequence shown here is derived from an EMBL/GenBank/DDBJ whole genome shotgun (WGS) entry which is preliminary data.</text>
</comment>
<dbReference type="EMBL" id="MU267648">
    <property type="protein sequence ID" value="KAH7912598.1"/>
    <property type="molecule type" value="Genomic_DNA"/>
</dbReference>
<reference evidence="1" key="1">
    <citation type="journal article" date="2021" name="New Phytol.">
        <title>Evolutionary innovations through gain and loss of genes in the ectomycorrhizal Boletales.</title>
        <authorList>
            <person name="Wu G."/>
            <person name="Miyauchi S."/>
            <person name="Morin E."/>
            <person name="Kuo A."/>
            <person name="Drula E."/>
            <person name="Varga T."/>
            <person name="Kohler A."/>
            <person name="Feng B."/>
            <person name="Cao Y."/>
            <person name="Lipzen A."/>
            <person name="Daum C."/>
            <person name="Hundley H."/>
            <person name="Pangilinan J."/>
            <person name="Johnson J."/>
            <person name="Barry K."/>
            <person name="LaButti K."/>
            <person name="Ng V."/>
            <person name="Ahrendt S."/>
            <person name="Min B."/>
            <person name="Choi I.G."/>
            <person name="Park H."/>
            <person name="Plett J.M."/>
            <person name="Magnuson J."/>
            <person name="Spatafora J.W."/>
            <person name="Nagy L.G."/>
            <person name="Henrissat B."/>
            <person name="Grigoriev I.V."/>
            <person name="Yang Z.L."/>
            <person name="Xu J."/>
            <person name="Martin F.M."/>
        </authorList>
    </citation>
    <scope>NUCLEOTIDE SEQUENCE</scope>
    <source>
        <strain evidence="1">ATCC 28755</strain>
    </source>
</reference>
<evidence type="ECO:0000313" key="2">
    <source>
        <dbReference type="Proteomes" id="UP000790377"/>
    </source>
</evidence>
<gene>
    <name evidence="1" type="ORF">BJ138DRAFT_1004117</name>
</gene>
<protein>
    <submittedName>
        <fullName evidence="1">P-loop containing nucleoside triphosphate hydrolase protein</fullName>
    </submittedName>
</protein>
<keyword evidence="2" id="KW-1185">Reference proteome</keyword>
<name>A0ACB8AIQ7_9AGAM</name>
<keyword evidence="1" id="KW-0378">Hydrolase</keyword>
<sequence>MLNVDPNATKLSDSKYAVHRKELLSLVKQLRAIGAQTDLDLPRIAVIGNQSAGKSSVVEAISGITVPRDAGTCTRCPMECRMSSSENPWSCRISIRWEYDENNNQMKDVTEVPFGEVITNKDEVEIALRCAQAAVLHPATPATQFQGLKGEELERFKGKSLPFSRNVVCVDLEGPDLTDLSFIDLPGIIQNADAGIVNLVEDLVISHIKGNTIILVALPMTDDIENQKALRLARQEDADGRRTIGVLTKPDMLGSGSTKARELWMDVIEGRRHRLTHGYYCTRQPDDADRAKGVTSVQARTAEQNFFRTSTPWSTSSQSHRFGTLNLVNALSVHLVQMINDMVPNFRNEAMKLLNDCKRNLNCVPKAIDTDPASYMMSLIAEFCKTVDQYVCGGTETGSLIQEHRVAYSAFKSAIRSTAPNFKPYLSSGQKAYGLKNFEPSDDEEDGENEASDTESSASLSRPFYLQDMREHIEKSITRELPDNIPFQSKVSLIDAFQETWGIAAKECAEKVCSSLQTFLLESIKQTFGRYDNLQNHLHVILLELINYHYDQSIERIAEQLEIERTPYTQNTHYLESCKEKWTATYKEMRAQQGNTPKMESSAGQSLFISTTKLCFSTPHALSSRPKSTRVQQNLMKKRSPPSKCRRCAISFHAESLCRPMCNQMAFAPQSLPVPLTPMFSAVGGSSSAKKNEFPAAYPQRESSKADTVNGVLAGLVSLGYTGITEDDLAKLRPSDEYETELRVMAEVRGYFQVSYKRVIDNIPGILDFLFVKAVSKHLQSFLITKLGIGSTGASERLAMYVAEDPRIVAYREELLARKKRLEGVELELRNFGL</sequence>
<organism evidence="1 2">
    <name type="scientific">Hygrophoropsis aurantiaca</name>
    <dbReference type="NCBI Taxonomy" id="72124"/>
    <lineage>
        <taxon>Eukaryota</taxon>
        <taxon>Fungi</taxon>
        <taxon>Dikarya</taxon>
        <taxon>Basidiomycota</taxon>
        <taxon>Agaricomycotina</taxon>
        <taxon>Agaricomycetes</taxon>
        <taxon>Agaricomycetidae</taxon>
        <taxon>Boletales</taxon>
        <taxon>Coniophorineae</taxon>
        <taxon>Hygrophoropsidaceae</taxon>
        <taxon>Hygrophoropsis</taxon>
    </lineage>
</organism>
<accession>A0ACB8AIQ7</accession>
<evidence type="ECO:0000313" key="1">
    <source>
        <dbReference type="EMBL" id="KAH7912598.1"/>
    </source>
</evidence>
<dbReference type="Proteomes" id="UP000790377">
    <property type="component" value="Unassembled WGS sequence"/>
</dbReference>